<dbReference type="InterPro" id="IPR045312">
    <property type="entry name" value="PCBER-like"/>
</dbReference>
<dbReference type="Proteomes" id="UP000184226">
    <property type="component" value="Unassembled WGS sequence"/>
</dbReference>
<evidence type="ECO:0000313" key="5">
    <source>
        <dbReference type="Proteomes" id="UP000184226"/>
    </source>
</evidence>
<sequence length="315" mass="34205">MSQGNSILVLGAGELGMAVLRNLARRTASVSGVSLSVFLRQSSIDSRDADKQKDIAELRSFGIELVAGDLAIQSEASLAAAFRRFDTVISCTGFVGGAGVQLKITHAVLDAGVKRYIPWQFGVDYDVIGRGSAQSLFDEQLDVRDLLRSQNQTEWVIVSTGMFTSFLFEPSFGVVDLSQNTVHALGSWDNAVTVTTANDIGMLTAEILFAEPRIADQVVYVAGDTITYRQLADTVNATLGLNVSRVEWSVAQLKRDLAGEPESSLKKYRLVFAEGAGVAWDKERTFNMQHGYAVMDLEGWMRENFCIGGVASKTA</sequence>
<dbReference type="PANTHER" id="PTHR47706:SF6">
    <property type="entry name" value="NMRA-LIKE FAMILY PROTEIN (AFU_ORTHOLOGUE AFUA_6G00280)"/>
    <property type="match status" value="1"/>
</dbReference>
<dbReference type="PANTHER" id="PTHR47706">
    <property type="entry name" value="NMRA-LIKE FAMILY PROTEIN"/>
    <property type="match status" value="1"/>
</dbReference>
<dbReference type="Gene3D" id="3.40.50.720">
    <property type="entry name" value="NAD(P)-binding Rossmann-like Domain"/>
    <property type="match status" value="1"/>
</dbReference>
<dbReference type="RefSeq" id="WP_073102712.1">
    <property type="nucleotide sequence ID" value="NZ_FQXE01000004.1"/>
</dbReference>
<keyword evidence="1" id="KW-0521">NADP</keyword>
<dbReference type="Gene3D" id="3.90.25.10">
    <property type="entry name" value="UDP-galactose 4-epimerase, domain 1"/>
    <property type="match status" value="1"/>
</dbReference>
<proteinExistence type="predicted"/>
<accession>A0A1M5UJD3</accession>
<dbReference type="InterPro" id="IPR008030">
    <property type="entry name" value="NmrA-like"/>
</dbReference>
<keyword evidence="5" id="KW-1185">Reference proteome</keyword>
<dbReference type="AlphaFoldDB" id="A0A1M5UJD3"/>
<name>A0A1M5UJD3_9BURK</name>
<dbReference type="SUPFAM" id="SSF51735">
    <property type="entry name" value="NAD(P)-binding Rossmann-fold domains"/>
    <property type="match status" value="1"/>
</dbReference>
<reference evidence="4 5" key="1">
    <citation type="submission" date="2016-11" db="EMBL/GenBank/DDBJ databases">
        <authorList>
            <person name="Jaros S."/>
            <person name="Januszkiewicz K."/>
            <person name="Wedrychowicz H."/>
        </authorList>
    </citation>
    <scope>NUCLEOTIDE SEQUENCE [LARGE SCALE GENOMIC DNA]</scope>
    <source>
        <strain evidence="4 5">CGMCC 1.10190</strain>
    </source>
</reference>
<evidence type="ECO:0000256" key="1">
    <source>
        <dbReference type="ARBA" id="ARBA00022857"/>
    </source>
</evidence>
<dbReference type="InterPro" id="IPR036291">
    <property type="entry name" value="NAD(P)-bd_dom_sf"/>
</dbReference>
<gene>
    <name evidence="4" type="ORF">SAMN04488135_1049</name>
</gene>
<evidence type="ECO:0000259" key="3">
    <source>
        <dbReference type="Pfam" id="PF05368"/>
    </source>
</evidence>
<evidence type="ECO:0000313" key="4">
    <source>
        <dbReference type="EMBL" id="SHH62763.1"/>
    </source>
</evidence>
<dbReference type="Pfam" id="PF05368">
    <property type="entry name" value="NmrA"/>
    <property type="match status" value="1"/>
</dbReference>
<dbReference type="GO" id="GO:0016491">
    <property type="term" value="F:oxidoreductase activity"/>
    <property type="evidence" value="ECO:0007669"/>
    <property type="project" value="UniProtKB-KW"/>
</dbReference>
<dbReference type="CDD" id="cd05259">
    <property type="entry name" value="PCBER_SDR_a"/>
    <property type="match status" value="1"/>
</dbReference>
<keyword evidence="2" id="KW-0560">Oxidoreductase</keyword>
<dbReference type="InterPro" id="IPR051609">
    <property type="entry name" value="NmrA/Isoflavone_reductase-like"/>
</dbReference>
<dbReference type="OrthoDB" id="5540862at2"/>
<dbReference type="STRING" id="658167.SAMN04488135_1049"/>
<evidence type="ECO:0000256" key="2">
    <source>
        <dbReference type="ARBA" id="ARBA00023002"/>
    </source>
</evidence>
<feature type="domain" description="NmrA-like" evidence="3">
    <location>
        <begin position="6"/>
        <end position="272"/>
    </location>
</feature>
<protein>
    <submittedName>
        <fullName evidence="4">NmrA-like family protein</fullName>
    </submittedName>
</protein>
<dbReference type="EMBL" id="FQXE01000004">
    <property type="protein sequence ID" value="SHH62763.1"/>
    <property type="molecule type" value="Genomic_DNA"/>
</dbReference>
<organism evidence="4 5">
    <name type="scientific">Pollutimonas bauzanensis</name>
    <dbReference type="NCBI Taxonomy" id="658167"/>
    <lineage>
        <taxon>Bacteria</taxon>
        <taxon>Pseudomonadati</taxon>
        <taxon>Pseudomonadota</taxon>
        <taxon>Betaproteobacteria</taxon>
        <taxon>Burkholderiales</taxon>
        <taxon>Alcaligenaceae</taxon>
        <taxon>Pollutimonas</taxon>
    </lineage>
</organism>